<dbReference type="Gene3D" id="3.40.50.300">
    <property type="entry name" value="P-loop containing nucleotide triphosphate hydrolases"/>
    <property type="match status" value="1"/>
</dbReference>
<name>A0A2K8U385_9GAMM</name>
<organism evidence="1 2">
    <name type="scientific">Candidatus Thiodictyon syntrophicum</name>
    <dbReference type="NCBI Taxonomy" id="1166950"/>
    <lineage>
        <taxon>Bacteria</taxon>
        <taxon>Pseudomonadati</taxon>
        <taxon>Pseudomonadota</taxon>
        <taxon>Gammaproteobacteria</taxon>
        <taxon>Chromatiales</taxon>
        <taxon>Chromatiaceae</taxon>
        <taxon>Thiodictyon</taxon>
    </lineage>
</organism>
<gene>
    <name evidence="1" type="ORF">THSYN_03050</name>
</gene>
<dbReference type="EMBL" id="CP020370">
    <property type="protein sequence ID" value="AUB80040.1"/>
    <property type="molecule type" value="Genomic_DNA"/>
</dbReference>
<evidence type="ECO:0000313" key="1">
    <source>
        <dbReference type="EMBL" id="AUB80040.1"/>
    </source>
</evidence>
<sequence>MLTAGYLDESLRTFIPNHRRVSRAVAVTQLAHEIEKGKNGTILVSSEFFSSRFRDREIELFARDFSHYRPTIIVVVRDHYSLIRSSYSEAIMSGYRGTMADYVDELADGENRYCRYQETLKPWEARFGRESIKLIAYQKDADIIDDILSAIVRKRLTGPLEANIRLNESCDLEVLGYVRLFNELAPSWKDLFDSNTLDLWDGVCQKRRKYISLLADRPIRHQTAPLNSLRKKKCRNKIEAMIGNDREWLAQHGIVFSSDLSAISDIESACAMQPVDMPLPQCGEISLAMNEIRSFNNSLGMGVRALQSQAEASYSLKIKTHAQVVVKALRRLFARLVMDYVRR</sequence>
<proteinExistence type="predicted"/>
<evidence type="ECO:0008006" key="3">
    <source>
        <dbReference type="Google" id="ProtNLM"/>
    </source>
</evidence>
<dbReference type="Proteomes" id="UP000232638">
    <property type="component" value="Chromosome"/>
</dbReference>
<keyword evidence="2" id="KW-1185">Reference proteome</keyword>
<accession>A0A2K8U385</accession>
<reference evidence="1 2" key="1">
    <citation type="submission" date="2017-03" db="EMBL/GenBank/DDBJ databases">
        <title>Complete genome sequence of Candidatus 'Thiodictyon syntrophicum' sp. nov. strain Cad16T, a photolithoautotroph purple sulfur bacterium isolated from an alpine meromictic lake.</title>
        <authorList>
            <person name="Luedin S.M."/>
            <person name="Pothier J.F."/>
            <person name="Danza F."/>
            <person name="Storelli N."/>
            <person name="Wittwer M."/>
            <person name="Tonolla M."/>
        </authorList>
    </citation>
    <scope>NUCLEOTIDE SEQUENCE [LARGE SCALE GENOMIC DNA]</scope>
    <source>
        <strain evidence="1 2">Cad16T</strain>
    </source>
</reference>
<dbReference type="AlphaFoldDB" id="A0A2K8U385"/>
<protein>
    <recommendedName>
        <fullName evidence="3">Sulfotransferase domain-containing protein</fullName>
    </recommendedName>
</protein>
<dbReference type="SUPFAM" id="SSF52540">
    <property type="entry name" value="P-loop containing nucleoside triphosphate hydrolases"/>
    <property type="match status" value="1"/>
</dbReference>
<dbReference type="InterPro" id="IPR027417">
    <property type="entry name" value="P-loop_NTPase"/>
</dbReference>
<evidence type="ECO:0000313" key="2">
    <source>
        <dbReference type="Proteomes" id="UP000232638"/>
    </source>
</evidence>
<dbReference type="KEGG" id="tsy:THSYN_03050"/>